<dbReference type="InterPro" id="IPR011256">
    <property type="entry name" value="Reg_factor_effector_dom_sf"/>
</dbReference>
<dbReference type="PROSITE" id="PS50937">
    <property type="entry name" value="HTH_MERR_2"/>
    <property type="match status" value="1"/>
</dbReference>
<dbReference type="Gene3D" id="3.20.80.10">
    <property type="entry name" value="Regulatory factor, effector binding domain"/>
    <property type="match status" value="1"/>
</dbReference>
<dbReference type="PROSITE" id="PS00552">
    <property type="entry name" value="HTH_MERR_1"/>
    <property type="match status" value="1"/>
</dbReference>
<dbReference type="Gene3D" id="1.10.1660.10">
    <property type="match status" value="1"/>
</dbReference>
<keyword evidence="1" id="KW-0238">DNA-binding</keyword>
<dbReference type="InterPro" id="IPR047057">
    <property type="entry name" value="MerR_fam"/>
</dbReference>
<dbReference type="PANTHER" id="PTHR30204:SF85">
    <property type="entry name" value="MULTIDRUG-EFFLUX TRANSPORTER 2 REGULATOR"/>
    <property type="match status" value="1"/>
</dbReference>
<dbReference type="Pfam" id="PF13411">
    <property type="entry name" value="MerR_1"/>
    <property type="match status" value="1"/>
</dbReference>
<feature type="domain" description="HTH merR-type" evidence="2">
    <location>
        <begin position="7"/>
        <end position="76"/>
    </location>
</feature>
<accession>A0ABN0XSK4</accession>
<dbReference type="RefSeq" id="WP_343756930.1">
    <property type="nucleotide sequence ID" value="NZ_BAAACW010000164.1"/>
</dbReference>
<dbReference type="EMBL" id="BAAACW010000164">
    <property type="protein sequence ID" value="GAA0371792.1"/>
    <property type="molecule type" value="Genomic_DNA"/>
</dbReference>
<keyword evidence="4" id="KW-1185">Reference proteome</keyword>
<reference evidence="3 4" key="1">
    <citation type="journal article" date="2019" name="Int. J. Syst. Evol. Microbiol.">
        <title>The Global Catalogue of Microorganisms (GCM) 10K type strain sequencing project: providing services to taxonomists for standard genome sequencing and annotation.</title>
        <authorList>
            <consortium name="The Broad Institute Genomics Platform"/>
            <consortium name="The Broad Institute Genome Sequencing Center for Infectious Disease"/>
            <person name="Wu L."/>
            <person name="Ma J."/>
        </authorList>
    </citation>
    <scope>NUCLEOTIDE SEQUENCE [LARGE SCALE GENOMIC DNA]</scope>
    <source>
        <strain evidence="3 4">JCM 12662</strain>
    </source>
</reference>
<sequence length="271" mass="31569">MPKNPSLLSTGQFAKLVGVSKHTLFFYDEKDIFSPLLRKDNGYRYYSIRQIETFLVISSLKDLGMPLEDIKSYLTSRSPDALVQLLDKETHKLDKRINHLKGLKEMMEEKKSVTKKAMDADLSVFTIERQRKKKLLITEVKDVLNSKQYYEAFQKHYSILYKEGKRSSWLEGLMVPVSETYTMHTGYRGYLYTVVENPAISNHTLTEGDYLIGYFKGDDEAIEEAHHQLISYAKEQGYTFGDYIFEDVVLDELAIRSYNQYVYKLALQIKD</sequence>
<dbReference type="Proteomes" id="UP001501166">
    <property type="component" value="Unassembled WGS sequence"/>
</dbReference>
<evidence type="ECO:0000256" key="1">
    <source>
        <dbReference type="ARBA" id="ARBA00023125"/>
    </source>
</evidence>
<proteinExistence type="predicted"/>
<organism evidence="3 4">
    <name type="scientific">Alkalibacterium iburiense</name>
    <dbReference type="NCBI Taxonomy" id="290589"/>
    <lineage>
        <taxon>Bacteria</taxon>
        <taxon>Bacillati</taxon>
        <taxon>Bacillota</taxon>
        <taxon>Bacilli</taxon>
        <taxon>Lactobacillales</taxon>
        <taxon>Carnobacteriaceae</taxon>
        <taxon>Alkalibacterium</taxon>
    </lineage>
</organism>
<name>A0ABN0XSK4_9LACT</name>
<dbReference type="InterPro" id="IPR009061">
    <property type="entry name" value="DNA-bd_dom_put_sf"/>
</dbReference>
<dbReference type="PANTHER" id="PTHR30204">
    <property type="entry name" value="REDOX-CYCLING DRUG-SENSING TRANSCRIPTIONAL ACTIVATOR SOXR"/>
    <property type="match status" value="1"/>
</dbReference>
<dbReference type="InterPro" id="IPR000551">
    <property type="entry name" value="MerR-type_HTH_dom"/>
</dbReference>
<gene>
    <name evidence="3" type="primary">bltR</name>
    <name evidence="3" type="ORF">GCM10008932_23870</name>
</gene>
<comment type="caution">
    <text evidence="3">The sequence shown here is derived from an EMBL/GenBank/DDBJ whole genome shotgun (WGS) entry which is preliminary data.</text>
</comment>
<evidence type="ECO:0000313" key="3">
    <source>
        <dbReference type="EMBL" id="GAA0371792.1"/>
    </source>
</evidence>
<dbReference type="SMART" id="SM00422">
    <property type="entry name" value="HTH_MERR"/>
    <property type="match status" value="1"/>
</dbReference>
<dbReference type="SUPFAM" id="SSF55136">
    <property type="entry name" value="Probable bacterial effector-binding domain"/>
    <property type="match status" value="1"/>
</dbReference>
<dbReference type="SUPFAM" id="SSF46955">
    <property type="entry name" value="Putative DNA-binding domain"/>
    <property type="match status" value="1"/>
</dbReference>
<evidence type="ECO:0000259" key="2">
    <source>
        <dbReference type="PROSITE" id="PS50937"/>
    </source>
</evidence>
<protein>
    <submittedName>
        <fullName evidence="3">Multidrug efflux transcriptional regulator BltR</fullName>
    </submittedName>
</protein>
<evidence type="ECO:0000313" key="4">
    <source>
        <dbReference type="Proteomes" id="UP001501166"/>
    </source>
</evidence>